<sequence>MRTHATLAAVVAGLIAGSQACDSCFGPINKVEHVRQVKRMQPDAYNATYGPTRGSLEWGQLNFLHTTDTHGWLEGHLTETNYGADWGDFVSFTAQMRAKAKSLGVDLLLVDTGDLHDGAGLSDATAVDGEVSNVVFENLDYDLLTIGNHELYYADIAYQDYDSFSKAWGDRYLTSNVQILNTTTNEYTYLGNQYRYFTTENGLRILAFGILFDFTGNTNVTKVIPAATMVNETWFQSVVASPPGPVDLFLLIGHNTAKKQTQTGTFGTVHDAIRTIYPSTPIQIFGGHSHIRDFQVYDEASTALESGRYCETLGWLSMSGFSANNSGYTGVSTPEGVPSPTRKATNSSAAPWTYARRYLDWNRLTFEYHASGSQTNFTTDSAAFITAAGQNTTDQIYAFRQQLNITAQLGCSPQSWCQSCAEFNSSGSIYSLLTQALSEAVINETRADKARVNIINTGSVRFDLHKGPFLVDDAYIVSPFVDIFVYIPDVPYSVASGALDYINAYGTVSKRATTAHSHMELPRDTCVDPFLSPLATRDIAAYAYTHGGHQRRQSAALTQGYTTTDAFGTDGDDTAHTAIASYDYPNFFQALGNFPANGSLPDVVDLIFIDYIATDLLEYLATVPNVSYSEADISYYINENFSTQTYLPLFVQQSPMFQQDLDNCTIYEI</sequence>
<dbReference type="Gene3D" id="3.90.780.10">
    <property type="entry name" value="5'-Nucleotidase, C-terminal domain"/>
    <property type="match status" value="1"/>
</dbReference>
<dbReference type="EMBL" id="JAPEVB010000005">
    <property type="protein sequence ID" value="KAJ4387763.1"/>
    <property type="molecule type" value="Genomic_DNA"/>
</dbReference>
<feature type="signal peptide" evidence="1">
    <location>
        <begin position="1"/>
        <end position="20"/>
    </location>
</feature>
<dbReference type="GO" id="GO:0016787">
    <property type="term" value="F:hydrolase activity"/>
    <property type="evidence" value="ECO:0007669"/>
    <property type="project" value="InterPro"/>
</dbReference>
<evidence type="ECO:0008006" key="6">
    <source>
        <dbReference type="Google" id="ProtNLM"/>
    </source>
</evidence>
<evidence type="ECO:0000256" key="1">
    <source>
        <dbReference type="SAM" id="SignalP"/>
    </source>
</evidence>
<dbReference type="InterPro" id="IPR004843">
    <property type="entry name" value="Calcineurin-like_PHP"/>
</dbReference>
<dbReference type="SUPFAM" id="SSF56300">
    <property type="entry name" value="Metallo-dependent phosphatases"/>
    <property type="match status" value="1"/>
</dbReference>
<dbReference type="InterPro" id="IPR053828">
    <property type="entry name" value="Nucleosidase_C"/>
</dbReference>
<evidence type="ECO:0000259" key="3">
    <source>
        <dbReference type="Pfam" id="PF21953"/>
    </source>
</evidence>
<dbReference type="FunFam" id="3.60.21.10:FF:000043">
    <property type="entry name" value="Ser/Thr protein phosphatase family"/>
    <property type="match status" value="1"/>
</dbReference>
<dbReference type="InterPro" id="IPR006179">
    <property type="entry name" value="5_nucleotidase/apyrase"/>
</dbReference>
<dbReference type="InterPro" id="IPR014485">
    <property type="entry name" value="Pesterase_C1039"/>
</dbReference>
<reference evidence="4" key="1">
    <citation type="submission" date="2022-10" db="EMBL/GenBank/DDBJ databases">
        <title>Tapping the CABI collections for fungal endophytes: first genome assemblies for Collariella, Neodidymelliopsis, Ascochyta clinopodiicola, Didymella pomorum, Didymosphaeria variabile, Neocosmospora piperis and Neocucurbitaria cava.</title>
        <authorList>
            <person name="Hill R."/>
        </authorList>
    </citation>
    <scope>NUCLEOTIDE SEQUENCE</scope>
    <source>
        <strain evidence="4">IMI 355082</strain>
    </source>
</reference>
<feature type="domain" description="Calcineurin-like phosphoesterase" evidence="2">
    <location>
        <begin position="62"/>
        <end position="291"/>
    </location>
</feature>
<evidence type="ECO:0000313" key="4">
    <source>
        <dbReference type="EMBL" id="KAJ4387763.1"/>
    </source>
</evidence>
<dbReference type="CDD" id="cd07407">
    <property type="entry name" value="MPP_YHR202W_N"/>
    <property type="match status" value="1"/>
</dbReference>
<dbReference type="PANTHER" id="PTHR11575">
    <property type="entry name" value="5'-NUCLEOTIDASE-RELATED"/>
    <property type="match status" value="1"/>
</dbReference>
<evidence type="ECO:0000313" key="5">
    <source>
        <dbReference type="Proteomes" id="UP001140453"/>
    </source>
</evidence>
<keyword evidence="1" id="KW-0732">Signal</keyword>
<keyword evidence="5" id="KW-1185">Reference proteome</keyword>
<dbReference type="GO" id="GO:0005576">
    <property type="term" value="C:extracellular region"/>
    <property type="evidence" value="ECO:0007669"/>
    <property type="project" value="UniProtKB-ARBA"/>
</dbReference>
<feature type="domain" description="Putative 5'-nucleotidase C-terminal" evidence="3">
    <location>
        <begin position="416"/>
        <end position="617"/>
    </location>
</feature>
<dbReference type="Gene3D" id="3.60.21.10">
    <property type="match status" value="1"/>
</dbReference>
<proteinExistence type="predicted"/>
<organism evidence="4 5">
    <name type="scientific">Gnomoniopsis smithogilvyi</name>
    <dbReference type="NCBI Taxonomy" id="1191159"/>
    <lineage>
        <taxon>Eukaryota</taxon>
        <taxon>Fungi</taxon>
        <taxon>Dikarya</taxon>
        <taxon>Ascomycota</taxon>
        <taxon>Pezizomycotina</taxon>
        <taxon>Sordariomycetes</taxon>
        <taxon>Sordariomycetidae</taxon>
        <taxon>Diaporthales</taxon>
        <taxon>Gnomoniaceae</taxon>
        <taxon>Gnomoniopsis</taxon>
    </lineage>
</organism>
<accession>A0A9W8YMT0</accession>
<dbReference type="InterPro" id="IPR041823">
    <property type="entry name" value="YHR202W_N"/>
</dbReference>
<dbReference type="OrthoDB" id="7722975at2759"/>
<dbReference type="InterPro" id="IPR036907">
    <property type="entry name" value="5'-Nucleotdase_C_sf"/>
</dbReference>
<dbReference type="GO" id="GO:0009166">
    <property type="term" value="P:nucleotide catabolic process"/>
    <property type="evidence" value="ECO:0007669"/>
    <property type="project" value="InterPro"/>
</dbReference>
<dbReference type="Pfam" id="PF21953">
    <property type="entry name" value="NadN_nucleosid_C"/>
    <property type="match status" value="1"/>
</dbReference>
<dbReference type="PIRSF" id="PIRSF017316">
    <property type="entry name" value="Pesterase_C1039"/>
    <property type="match status" value="1"/>
</dbReference>
<dbReference type="GO" id="GO:0005829">
    <property type="term" value="C:cytosol"/>
    <property type="evidence" value="ECO:0007669"/>
    <property type="project" value="TreeGrafter"/>
</dbReference>
<comment type="caution">
    <text evidence="4">The sequence shown here is derived from an EMBL/GenBank/DDBJ whole genome shotgun (WGS) entry which is preliminary data.</text>
</comment>
<dbReference type="Pfam" id="PF00149">
    <property type="entry name" value="Metallophos"/>
    <property type="match status" value="1"/>
</dbReference>
<evidence type="ECO:0000259" key="2">
    <source>
        <dbReference type="Pfam" id="PF00149"/>
    </source>
</evidence>
<dbReference type="InterPro" id="IPR029052">
    <property type="entry name" value="Metallo-depent_PP-like"/>
</dbReference>
<dbReference type="Proteomes" id="UP001140453">
    <property type="component" value="Unassembled WGS sequence"/>
</dbReference>
<gene>
    <name evidence="4" type="ORF">N0V93_008364</name>
</gene>
<dbReference type="AlphaFoldDB" id="A0A9W8YMT0"/>
<dbReference type="PANTHER" id="PTHR11575:SF22">
    <property type="entry name" value="ADL392WP"/>
    <property type="match status" value="1"/>
</dbReference>
<feature type="chain" id="PRO_5040800190" description="Calcineurin-like phosphoesterase domain-containing protein" evidence="1">
    <location>
        <begin position="21"/>
        <end position="669"/>
    </location>
</feature>
<dbReference type="SUPFAM" id="SSF55816">
    <property type="entry name" value="5'-nucleotidase (syn. UDP-sugar hydrolase), C-terminal domain"/>
    <property type="match status" value="1"/>
</dbReference>
<name>A0A9W8YMT0_9PEZI</name>
<protein>
    <recommendedName>
        <fullName evidence="6">Calcineurin-like phosphoesterase domain-containing protein</fullName>
    </recommendedName>
</protein>
<dbReference type="PROSITE" id="PS51257">
    <property type="entry name" value="PROKAR_LIPOPROTEIN"/>
    <property type="match status" value="1"/>
</dbReference>